<organism evidence="2 3">
    <name type="scientific">Micromonospora carbonacea</name>
    <dbReference type="NCBI Taxonomy" id="47853"/>
    <lineage>
        <taxon>Bacteria</taxon>
        <taxon>Bacillati</taxon>
        <taxon>Actinomycetota</taxon>
        <taxon>Actinomycetes</taxon>
        <taxon>Micromonosporales</taxon>
        <taxon>Micromonosporaceae</taxon>
        <taxon>Micromonospora</taxon>
    </lineage>
</organism>
<evidence type="ECO:0000313" key="3">
    <source>
        <dbReference type="Proteomes" id="UP000183585"/>
    </source>
</evidence>
<accession>A0A1C5AA92</accession>
<dbReference type="EMBL" id="FMCT01000012">
    <property type="protein sequence ID" value="SCF41934.1"/>
    <property type="molecule type" value="Genomic_DNA"/>
</dbReference>
<dbReference type="InterPro" id="IPR007367">
    <property type="entry name" value="DUF433"/>
</dbReference>
<keyword evidence="3" id="KW-1185">Reference proteome</keyword>
<dbReference type="Pfam" id="PF04255">
    <property type="entry name" value="DUF433"/>
    <property type="match status" value="1"/>
</dbReference>
<feature type="region of interest" description="Disordered" evidence="1">
    <location>
        <begin position="94"/>
        <end position="115"/>
    </location>
</feature>
<evidence type="ECO:0000256" key="1">
    <source>
        <dbReference type="SAM" id="MobiDB-lite"/>
    </source>
</evidence>
<dbReference type="AlphaFoldDB" id="A0A1C5AA92"/>
<sequence>MTAEPRPTIVIDPAVRFGYPHLRGIPTDAVAGMVWAGETVETVCGEYDMTRHEVLLCCWREGLQGEYRRQWRVWAEAAHPVLAGWARLVGRDAPASVDTIPDPPSRVDLGEATRR</sequence>
<gene>
    <name evidence="2" type="ORF">GA0070563_11217</name>
</gene>
<dbReference type="RefSeq" id="WP_074476821.1">
    <property type="nucleotide sequence ID" value="NZ_FMCT01000012.1"/>
</dbReference>
<evidence type="ECO:0000313" key="2">
    <source>
        <dbReference type="EMBL" id="SCF41934.1"/>
    </source>
</evidence>
<proteinExistence type="predicted"/>
<dbReference type="Proteomes" id="UP000183585">
    <property type="component" value="Unassembled WGS sequence"/>
</dbReference>
<reference evidence="3" key="1">
    <citation type="submission" date="2016-06" db="EMBL/GenBank/DDBJ databases">
        <authorList>
            <person name="Varghese N."/>
            <person name="Submissions Spin"/>
        </authorList>
    </citation>
    <scope>NUCLEOTIDE SEQUENCE [LARGE SCALE GENOMIC DNA]</scope>
    <source>
        <strain evidence="3">DSM 43168</strain>
    </source>
</reference>
<protein>
    <submittedName>
        <fullName evidence="2">Uncharacterized conserved protein, DUF433 family</fullName>
    </submittedName>
</protein>
<name>A0A1C5AA92_9ACTN</name>